<comment type="caution">
    <text evidence="1">The sequence shown here is derived from an EMBL/GenBank/DDBJ whole genome shotgun (WGS) entry which is preliminary data.</text>
</comment>
<gene>
    <name evidence="1" type="ORF">Tco_0894552</name>
</gene>
<keyword evidence="2" id="KW-1185">Reference proteome</keyword>
<dbReference type="Proteomes" id="UP001151760">
    <property type="component" value="Unassembled WGS sequence"/>
</dbReference>
<name>A0ABQ5CC42_9ASTR</name>
<organism evidence="1 2">
    <name type="scientific">Tanacetum coccineum</name>
    <dbReference type="NCBI Taxonomy" id="301880"/>
    <lineage>
        <taxon>Eukaryota</taxon>
        <taxon>Viridiplantae</taxon>
        <taxon>Streptophyta</taxon>
        <taxon>Embryophyta</taxon>
        <taxon>Tracheophyta</taxon>
        <taxon>Spermatophyta</taxon>
        <taxon>Magnoliopsida</taxon>
        <taxon>eudicotyledons</taxon>
        <taxon>Gunneridae</taxon>
        <taxon>Pentapetalae</taxon>
        <taxon>asterids</taxon>
        <taxon>campanulids</taxon>
        <taxon>Asterales</taxon>
        <taxon>Asteraceae</taxon>
        <taxon>Asteroideae</taxon>
        <taxon>Anthemideae</taxon>
        <taxon>Anthemidinae</taxon>
        <taxon>Tanacetum</taxon>
    </lineage>
</organism>
<evidence type="ECO:0000313" key="1">
    <source>
        <dbReference type="EMBL" id="GJT24615.1"/>
    </source>
</evidence>
<accession>A0ABQ5CC42</accession>
<evidence type="ECO:0000313" key="2">
    <source>
        <dbReference type="Proteomes" id="UP001151760"/>
    </source>
</evidence>
<sequence>MLQPSVSLYLPVLFIGMSKARQNDKSEGVELLGGKRSYGGDSHMYTLPELLDVASRRICCFHVSTFVHLVVSGNSNEIASAICSCLPPLILPPTKLSRFQKILLVLSRIFSCNSFFEDLGAAVFVD</sequence>
<reference evidence="1" key="1">
    <citation type="journal article" date="2022" name="Int. J. Mol. Sci.">
        <title>Draft Genome of Tanacetum Coccineum: Genomic Comparison of Closely Related Tanacetum-Family Plants.</title>
        <authorList>
            <person name="Yamashiro T."/>
            <person name="Shiraishi A."/>
            <person name="Nakayama K."/>
            <person name="Satake H."/>
        </authorList>
    </citation>
    <scope>NUCLEOTIDE SEQUENCE</scope>
</reference>
<reference evidence="1" key="2">
    <citation type="submission" date="2022-01" db="EMBL/GenBank/DDBJ databases">
        <authorList>
            <person name="Yamashiro T."/>
            <person name="Shiraishi A."/>
            <person name="Satake H."/>
            <person name="Nakayama K."/>
        </authorList>
    </citation>
    <scope>NUCLEOTIDE SEQUENCE</scope>
</reference>
<dbReference type="EMBL" id="BQNB010014149">
    <property type="protein sequence ID" value="GJT24615.1"/>
    <property type="molecule type" value="Genomic_DNA"/>
</dbReference>
<protein>
    <submittedName>
        <fullName evidence="1">Uncharacterized protein</fullName>
    </submittedName>
</protein>
<proteinExistence type="predicted"/>